<accession>A0A918P3E8</accession>
<reference evidence="3" key="1">
    <citation type="journal article" date="2014" name="Int. J. Syst. Evol. Microbiol.">
        <title>Complete genome sequence of Corynebacterium casei LMG S-19264T (=DSM 44701T), isolated from a smear-ripened cheese.</title>
        <authorList>
            <consortium name="US DOE Joint Genome Institute (JGI-PGF)"/>
            <person name="Walter F."/>
            <person name="Albersmeier A."/>
            <person name="Kalinowski J."/>
            <person name="Ruckert C."/>
        </authorList>
    </citation>
    <scope>NUCLEOTIDE SEQUENCE</scope>
    <source>
        <strain evidence="3">JCM 4790</strain>
    </source>
</reference>
<feature type="compositionally biased region" description="Low complexity" evidence="1">
    <location>
        <begin position="57"/>
        <end position="74"/>
    </location>
</feature>
<keyword evidence="2" id="KW-1133">Transmembrane helix</keyword>
<keyword evidence="4" id="KW-1185">Reference proteome</keyword>
<feature type="transmembrane region" description="Helical" evidence="2">
    <location>
        <begin position="7"/>
        <end position="27"/>
    </location>
</feature>
<feature type="region of interest" description="Disordered" evidence="1">
    <location>
        <begin position="57"/>
        <end position="127"/>
    </location>
</feature>
<comment type="caution">
    <text evidence="3">The sequence shown here is derived from an EMBL/GenBank/DDBJ whole genome shotgun (WGS) entry which is preliminary data.</text>
</comment>
<proteinExistence type="predicted"/>
<dbReference type="AlphaFoldDB" id="A0A918P3E8"/>
<feature type="transmembrane region" description="Helical" evidence="2">
    <location>
        <begin position="39"/>
        <end position="56"/>
    </location>
</feature>
<keyword evidence="2" id="KW-0812">Transmembrane</keyword>
<keyword evidence="2" id="KW-0472">Membrane</keyword>
<evidence type="ECO:0000313" key="3">
    <source>
        <dbReference type="EMBL" id="GGY16738.1"/>
    </source>
</evidence>
<reference evidence="3" key="2">
    <citation type="submission" date="2020-09" db="EMBL/GenBank/DDBJ databases">
        <authorList>
            <person name="Sun Q."/>
            <person name="Ohkuma M."/>
        </authorList>
    </citation>
    <scope>NUCLEOTIDE SEQUENCE</scope>
    <source>
        <strain evidence="3">JCM 4790</strain>
    </source>
</reference>
<protein>
    <submittedName>
        <fullName evidence="3">Uncharacterized protein</fullName>
    </submittedName>
</protein>
<dbReference type="Proteomes" id="UP000619244">
    <property type="component" value="Unassembled WGS sequence"/>
</dbReference>
<evidence type="ECO:0000313" key="4">
    <source>
        <dbReference type="Proteomes" id="UP000619244"/>
    </source>
</evidence>
<sequence length="127" mass="12714">MLRNSKTVVLIVAALVIVSTPLVWLLGNTDAGEMVGASVQAGTGVAALVWALFQPASGDSGAARRSGGRNAAVATGRAEAEDGASASTGVRRSADIPDQSTRVKRTGDAVARGEGSRANTGIDLGQP</sequence>
<name>A0A918P3E8_9ACTN</name>
<evidence type="ECO:0000256" key="1">
    <source>
        <dbReference type="SAM" id="MobiDB-lite"/>
    </source>
</evidence>
<organism evidence="3 4">
    <name type="scientific">Streptomyces minutiscleroticus</name>
    <dbReference type="NCBI Taxonomy" id="68238"/>
    <lineage>
        <taxon>Bacteria</taxon>
        <taxon>Bacillati</taxon>
        <taxon>Actinomycetota</taxon>
        <taxon>Actinomycetes</taxon>
        <taxon>Kitasatosporales</taxon>
        <taxon>Streptomycetaceae</taxon>
        <taxon>Streptomyces</taxon>
    </lineage>
</organism>
<gene>
    <name evidence="3" type="ORF">GCM10010358_80460</name>
</gene>
<evidence type="ECO:0000256" key="2">
    <source>
        <dbReference type="SAM" id="Phobius"/>
    </source>
</evidence>
<dbReference type="EMBL" id="BMVU01000111">
    <property type="protein sequence ID" value="GGY16738.1"/>
    <property type="molecule type" value="Genomic_DNA"/>
</dbReference>